<dbReference type="EMBL" id="CAEY01000792">
    <property type="status" value="NOT_ANNOTATED_CDS"/>
    <property type="molecule type" value="Genomic_DNA"/>
</dbReference>
<dbReference type="CDD" id="cd23532">
    <property type="entry name" value="TFP_LU_ECD_BMPR1"/>
    <property type="match status" value="1"/>
</dbReference>
<accession>T1JV70</accession>
<dbReference type="InterPro" id="IPR045860">
    <property type="entry name" value="Snake_toxin-like_sf"/>
</dbReference>
<sequence length="491" mass="56659">MELLRDKLRCFCSENVCSDYHVNNTCLVDASGYCFTSLNKDEIFHGCFPPEESGLMQCKGHILSQRPSTLCCNDKDFCNLYLEPNSTTFTEDTEANNYYYSYYLIFLCVIFFVIFIIVLYVSKRFSKSITRNGQKYKTKLKLINSLKSFEFSSSYCDEATTGEALSIFRVSRLADHIEFKSKLDSGSFSRTWLVSWRDQPFACRVYNKMEESLWKHETLIQKPLKNPDVVGLIAKDIGEDAVTGSSRFLLLTDFFQHGSLYHFLKFKEINTDLMVSLMHSIAHGMSYLHNEILGNPPKPSIVHYNIKSRNIFVSPCGTRCLIGDFSYACAYLNDCMITQPPTFANPNPESLRYRAPESLISCDYQNNEKSGKACDIYSLSLVFWEIVSRCKPSEADYSFVVPVHKLPYDEELLGQTPSHQKMYEIIYLKRNRPKLNYFSKSPIISKVNNIIKDSWHHQATSRLTILRILKNLENLQFVDDPVKNKIKDLIV</sequence>
<evidence type="ECO:0000256" key="8">
    <source>
        <dbReference type="ARBA" id="ARBA00022741"/>
    </source>
</evidence>
<dbReference type="GO" id="GO:0005886">
    <property type="term" value="C:plasma membrane"/>
    <property type="evidence" value="ECO:0007669"/>
    <property type="project" value="TreeGrafter"/>
</dbReference>
<reference evidence="17" key="1">
    <citation type="submission" date="2011-08" db="EMBL/GenBank/DDBJ databases">
        <authorList>
            <person name="Rombauts S."/>
        </authorList>
    </citation>
    <scope>NUCLEOTIDE SEQUENCE</scope>
    <source>
        <strain evidence="17">London</strain>
    </source>
</reference>
<evidence type="ECO:0000256" key="5">
    <source>
        <dbReference type="ARBA" id="ARBA00022679"/>
    </source>
</evidence>
<keyword evidence="6 14" id="KW-0812">Transmembrane</keyword>
<dbReference type="Gene3D" id="1.10.510.10">
    <property type="entry name" value="Transferase(Phosphotransferase) domain 1"/>
    <property type="match status" value="1"/>
</dbReference>
<dbReference type="InterPro" id="IPR000333">
    <property type="entry name" value="TGFB_receptor"/>
</dbReference>
<evidence type="ECO:0000313" key="16">
    <source>
        <dbReference type="EnsemblMetazoa" id="tetur02g03540.1"/>
    </source>
</evidence>
<dbReference type="Pfam" id="PF01064">
    <property type="entry name" value="Activin_recp"/>
    <property type="match status" value="1"/>
</dbReference>
<evidence type="ECO:0000259" key="15">
    <source>
        <dbReference type="PROSITE" id="PS50011"/>
    </source>
</evidence>
<dbReference type="PANTHER" id="PTHR23255">
    <property type="entry name" value="TRANSFORMING GROWTH FACTOR-BETA RECEPTOR TYPE I AND II"/>
    <property type="match status" value="1"/>
</dbReference>
<keyword evidence="9" id="KW-0418">Kinase</keyword>
<proteinExistence type="inferred from homology"/>
<evidence type="ECO:0000256" key="6">
    <source>
        <dbReference type="ARBA" id="ARBA00022692"/>
    </source>
</evidence>
<keyword evidence="7" id="KW-0732">Signal</keyword>
<dbReference type="Gene3D" id="2.10.60.10">
    <property type="entry name" value="CD59"/>
    <property type="match status" value="1"/>
</dbReference>
<dbReference type="GO" id="GO:0005524">
    <property type="term" value="F:ATP binding"/>
    <property type="evidence" value="ECO:0007669"/>
    <property type="project" value="UniProtKB-KW"/>
</dbReference>
<dbReference type="EC" id="2.7.11.30" evidence="3"/>
<evidence type="ECO:0000256" key="2">
    <source>
        <dbReference type="ARBA" id="ARBA00009605"/>
    </source>
</evidence>
<protein>
    <recommendedName>
        <fullName evidence="3">receptor protein serine/threonine kinase</fullName>
        <ecNumber evidence="3">2.7.11.30</ecNumber>
    </recommendedName>
</protein>
<dbReference type="STRING" id="32264.T1JV70"/>
<evidence type="ECO:0000256" key="10">
    <source>
        <dbReference type="ARBA" id="ARBA00022840"/>
    </source>
</evidence>
<keyword evidence="17" id="KW-1185">Reference proteome</keyword>
<dbReference type="PROSITE" id="PS50011">
    <property type="entry name" value="PROTEIN_KINASE_DOM"/>
    <property type="match status" value="1"/>
</dbReference>
<evidence type="ECO:0000256" key="4">
    <source>
        <dbReference type="ARBA" id="ARBA00022527"/>
    </source>
</evidence>
<keyword evidence="5" id="KW-0808">Transferase</keyword>
<dbReference type="InterPro" id="IPR011009">
    <property type="entry name" value="Kinase-like_dom_sf"/>
</dbReference>
<dbReference type="AlphaFoldDB" id="T1JV70"/>
<keyword evidence="10" id="KW-0067">ATP-binding</keyword>
<dbReference type="Pfam" id="PF00069">
    <property type="entry name" value="Pkinase"/>
    <property type="match status" value="1"/>
</dbReference>
<evidence type="ECO:0000256" key="13">
    <source>
        <dbReference type="ARBA" id="ARBA00023170"/>
    </source>
</evidence>
<dbReference type="InterPro" id="IPR000719">
    <property type="entry name" value="Prot_kinase_dom"/>
</dbReference>
<evidence type="ECO:0000256" key="7">
    <source>
        <dbReference type="ARBA" id="ARBA00022729"/>
    </source>
</evidence>
<evidence type="ECO:0000256" key="12">
    <source>
        <dbReference type="ARBA" id="ARBA00023136"/>
    </source>
</evidence>
<evidence type="ECO:0000256" key="3">
    <source>
        <dbReference type="ARBA" id="ARBA00012401"/>
    </source>
</evidence>
<dbReference type="HOGENOM" id="CLU_000288_8_1_1"/>
<evidence type="ECO:0000256" key="11">
    <source>
        <dbReference type="ARBA" id="ARBA00022989"/>
    </source>
</evidence>
<evidence type="ECO:0000313" key="17">
    <source>
        <dbReference type="Proteomes" id="UP000015104"/>
    </source>
</evidence>
<dbReference type="Proteomes" id="UP000015104">
    <property type="component" value="Unassembled WGS sequence"/>
</dbReference>
<dbReference type="Gene3D" id="3.30.200.20">
    <property type="entry name" value="Phosphorylase Kinase, domain 1"/>
    <property type="match status" value="1"/>
</dbReference>
<feature type="domain" description="Protein kinase" evidence="15">
    <location>
        <begin position="177"/>
        <end position="478"/>
    </location>
</feature>
<evidence type="ECO:0000256" key="1">
    <source>
        <dbReference type="ARBA" id="ARBA00004479"/>
    </source>
</evidence>
<dbReference type="GO" id="GO:0004675">
    <property type="term" value="F:transmembrane receptor protein serine/threonine kinase activity"/>
    <property type="evidence" value="ECO:0007669"/>
    <property type="project" value="UniProtKB-EC"/>
</dbReference>
<dbReference type="EnsemblMetazoa" id="tetur02g03540.1">
    <property type="protein sequence ID" value="tetur02g03540.1"/>
    <property type="gene ID" value="tetur02g03540"/>
</dbReference>
<keyword evidence="4" id="KW-0723">Serine/threonine-protein kinase</keyword>
<evidence type="ECO:0000256" key="14">
    <source>
        <dbReference type="SAM" id="Phobius"/>
    </source>
</evidence>
<dbReference type="PANTHER" id="PTHR23255:SF72">
    <property type="entry name" value="RECEPTOR PROTEIN SERINE_THREONINE KINASE"/>
    <property type="match status" value="1"/>
</dbReference>
<reference evidence="16" key="2">
    <citation type="submission" date="2015-06" db="UniProtKB">
        <authorList>
            <consortium name="EnsemblMetazoa"/>
        </authorList>
    </citation>
    <scope>IDENTIFICATION</scope>
</reference>
<dbReference type="SUPFAM" id="SSF57302">
    <property type="entry name" value="Snake toxin-like"/>
    <property type="match status" value="1"/>
</dbReference>
<dbReference type="GeneID" id="107370783"/>
<dbReference type="GO" id="GO:0071363">
    <property type="term" value="P:cellular response to growth factor stimulus"/>
    <property type="evidence" value="ECO:0007669"/>
    <property type="project" value="TreeGrafter"/>
</dbReference>
<keyword evidence="12 14" id="KW-0472">Membrane</keyword>
<keyword evidence="13" id="KW-0675">Receptor</keyword>
<dbReference type="GO" id="GO:0043235">
    <property type="term" value="C:receptor complex"/>
    <property type="evidence" value="ECO:0007669"/>
    <property type="project" value="TreeGrafter"/>
</dbReference>
<name>T1JV70_TETUR</name>
<comment type="similarity">
    <text evidence="2">Belongs to the protein kinase superfamily. TKL Ser/Thr protein kinase family. TGFB receptor subfamily.</text>
</comment>
<dbReference type="KEGG" id="tut:107370783"/>
<comment type="subcellular location">
    <subcellularLocation>
        <location evidence="1">Membrane</location>
        <topology evidence="1">Single-pass type I membrane protein</topology>
    </subcellularLocation>
</comment>
<dbReference type="RefSeq" id="XP_025018485.1">
    <property type="nucleotide sequence ID" value="XM_025162717.1"/>
</dbReference>
<dbReference type="eggNOG" id="KOG2052">
    <property type="taxonomic scope" value="Eukaryota"/>
</dbReference>
<dbReference type="InterPro" id="IPR000472">
    <property type="entry name" value="Activin_recp"/>
</dbReference>
<evidence type="ECO:0000256" key="9">
    <source>
        <dbReference type="ARBA" id="ARBA00022777"/>
    </source>
</evidence>
<feature type="transmembrane region" description="Helical" evidence="14">
    <location>
        <begin position="100"/>
        <end position="121"/>
    </location>
</feature>
<organism evidence="16 17">
    <name type="scientific">Tetranychus urticae</name>
    <name type="common">Two-spotted spider mite</name>
    <dbReference type="NCBI Taxonomy" id="32264"/>
    <lineage>
        <taxon>Eukaryota</taxon>
        <taxon>Metazoa</taxon>
        <taxon>Ecdysozoa</taxon>
        <taxon>Arthropoda</taxon>
        <taxon>Chelicerata</taxon>
        <taxon>Arachnida</taxon>
        <taxon>Acari</taxon>
        <taxon>Acariformes</taxon>
        <taxon>Trombidiformes</taxon>
        <taxon>Prostigmata</taxon>
        <taxon>Eleutherengona</taxon>
        <taxon>Raphignathae</taxon>
        <taxon>Tetranychoidea</taxon>
        <taxon>Tetranychidae</taxon>
        <taxon>Tetranychus</taxon>
    </lineage>
</organism>
<keyword evidence="11 14" id="KW-1133">Transmembrane helix</keyword>
<keyword evidence="8" id="KW-0547">Nucleotide-binding</keyword>
<dbReference type="SUPFAM" id="SSF56112">
    <property type="entry name" value="Protein kinase-like (PK-like)"/>
    <property type="match status" value="1"/>
</dbReference>
<dbReference type="OMA" id="FCNLYLE"/>
<dbReference type="OrthoDB" id="547665at2759"/>